<evidence type="ECO:0000313" key="2">
    <source>
        <dbReference type="Proteomes" id="UP000475325"/>
    </source>
</evidence>
<name>A0A7C8JCW0_ORBOL</name>
<gene>
    <name evidence="1" type="ORF">TWF102_007150</name>
</gene>
<evidence type="ECO:0000313" key="1">
    <source>
        <dbReference type="EMBL" id="KAF3111487.1"/>
    </source>
</evidence>
<dbReference type="SUPFAM" id="SSF140860">
    <property type="entry name" value="Pseudo ankyrin repeat-like"/>
    <property type="match status" value="1"/>
</dbReference>
<reference evidence="1 2" key="1">
    <citation type="submission" date="2019-06" db="EMBL/GenBank/DDBJ databases">
        <authorList>
            <person name="Palmer J.M."/>
        </authorList>
    </citation>
    <scope>NUCLEOTIDE SEQUENCE [LARGE SCALE GENOMIC DNA]</scope>
    <source>
        <strain evidence="1 2">TWF102</strain>
    </source>
</reference>
<protein>
    <submittedName>
        <fullName evidence="1">Uncharacterized protein</fullName>
    </submittedName>
</protein>
<dbReference type="Proteomes" id="UP000475325">
    <property type="component" value="Unassembled WGS sequence"/>
</dbReference>
<dbReference type="AlphaFoldDB" id="A0A7C8JCW0"/>
<comment type="caution">
    <text evidence="1">The sequence shown here is derived from an EMBL/GenBank/DDBJ whole genome shotgun (WGS) entry which is preliminary data.</text>
</comment>
<dbReference type="EMBL" id="WIQW01000004">
    <property type="protein sequence ID" value="KAF3111487.1"/>
    <property type="molecule type" value="Genomic_DNA"/>
</dbReference>
<proteinExistence type="predicted"/>
<organism evidence="1 2">
    <name type="scientific">Orbilia oligospora</name>
    <name type="common">Nematode-trapping fungus</name>
    <name type="synonym">Arthrobotrys oligospora</name>
    <dbReference type="NCBI Taxonomy" id="2813651"/>
    <lineage>
        <taxon>Eukaryota</taxon>
        <taxon>Fungi</taxon>
        <taxon>Dikarya</taxon>
        <taxon>Ascomycota</taxon>
        <taxon>Pezizomycotina</taxon>
        <taxon>Orbiliomycetes</taxon>
        <taxon>Orbiliales</taxon>
        <taxon>Orbiliaceae</taxon>
        <taxon>Orbilia</taxon>
    </lineage>
</organism>
<accession>A0A7C8JCW0</accession>
<sequence length="238" mass="26316">MVLGSQQQPDIGHATDLIRALYTTPSPITEYWLHHFGDGGANELTSRAQHLETLLDELNLPMPYMPRVKGLERPDANNLLLWACENDNAPLLAVLLFKSRPPLQATLLLSAHGFRAIDTPKDATGDLKGSPLYLGRPPITFRTGIRSIRGDLNIALNEENPTELIYYHVAHKIYGSNCPQGSENYLLNMAARIGHLEVFNILLKAHLAVVPGGYERLPAVFCIGYWPYEPGINQLSGG</sequence>